<comment type="cofactor">
    <cofactor evidence="1 8">
        <name>heme</name>
        <dbReference type="ChEBI" id="CHEBI:30413"/>
    </cofactor>
</comment>
<feature type="binding site" description="axial binding residue" evidence="8">
    <location>
        <position position="478"/>
    </location>
    <ligand>
        <name>heme</name>
        <dbReference type="ChEBI" id="CHEBI:30413"/>
    </ligand>
    <ligandPart>
        <name>Fe</name>
        <dbReference type="ChEBI" id="CHEBI:18248"/>
    </ligandPart>
</feature>
<keyword evidence="10" id="KW-1133">Transmembrane helix</keyword>
<dbReference type="PANTHER" id="PTHR47951:SF7">
    <property type="entry name" value="FLAVONOID 3',5'-HYDROXYLASE-LIKE ISOFORM X1"/>
    <property type="match status" value="1"/>
</dbReference>
<dbReference type="InterPro" id="IPR017972">
    <property type="entry name" value="Cyt_P450_CS"/>
</dbReference>
<dbReference type="GO" id="GO:0004497">
    <property type="term" value="F:monooxygenase activity"/>
    <property type="evidence" value="ECO:0007669"/>
    <property type="project" value="UniProtKB-KW"/>
</dbReference>
<keyword evidence="12" id="KW-1185">Reference proteome</keyword>
<keyword evidence="4 8" id="KW-0479">Metal-binding</keyword>
<dbReference type="PRINTS" id="PR00463">
    <property type="entry name" value="EP450I"/>
</dbReference>
<dbReference type="PROSITE" id="PS00086">
    <property type="entry name" value="CYTOCHROME_P450"/>
    <property type="match status" value="1"/>
</dbReference>
<dbReference type="GO" id="GO:0020037">
    <property type="term" value="F:heme binding"/>
    <property type="evidence" value="ECO:0007669"/>
    <property type="project" value="InterPro"/>
</dbReference>
<evidence type="ECO:0000256" key="10">
    <source>
        <dbReference type="SAM" id="Phobius"/>
    </source>
</evidence>
<dbReference type="Pfam" id="PF00067">
    <property type="entry name" value="p450"/>
    <property type="match status" value="1"/>
</dbReference>
<sequence length="542" mass="61156">MWNLNQKRGDQLVLNLSGILTTLFLTTILGVLWHYIFRRSSKNSRLPPPPPGPRGVPILGYLPFLGRDLHRQFTDLANLYGPIFNFSLGSQTCVVLSSPSLVKEMVRDKDTIFANHVLNISVTISTFGGNDIAFTPYGPVWKKLRKVFAQEVMNNTVLDSLCSLRREEVKKSLLYVYERIGKPIDINHLAYMTSINSMLRMIWGGSLPGEEAAAVNDPEFRKAVADILFLVGKSNVSDVFPALAWLDVQGIERETRRLTALFDRMFDSAIEQRRIEMRNNKQGHSGEHCNQMRKDFLQFLLDSQEGNEDSETSITMAQLKAILMDPVVGGTESSSTTVEWVMTELLKHPEVMKKIQEELTQVVGLTKMVEESHLSQLPYLYAVIKETLRLHPPFPLLVPRTPSQTTTLGGYKVPKGATIFINAWAIQRDPTLWDRPLEFRPERFLHMNGTSPDVASGKLAYGGNNFNFIAFGSGRRICAGLPLAERMLTFVLASFLHSYDWKLPDLHVEKLELSDKFGIVTKKLYPLVAVATPRLSDLNLYA</sequence>
<dbReference type="GO" id="GO:0005506">
    <property type="term" value="F:iron ion binding"/>
    <property type="evidence" value="ECO:0007669"/>
    <property type="project" value="InterPro"/>
</dbReference>
<dbReference type="EMBL" id="BTGU01000045">
    <property type="protein sequence ID" value="GMN53283.1"/>
    <property type="molecule type" value="Genomic_DNA"/>
</dbReference>
<comment type="caution">
    <text evidence="11">The sequence shown here is derived from an EMBL/GenBank/DDBJ whole genome shotgun (WGS) entry which is preliminary data.</text>
</comment>
<evidence type="ECO:0000256" key="9">
    <source>
        <dbReference type="RuleBase" id="RU000461"/>
    </source>
</evidence>
<comment type="similarity">
    <text evidence="2 9">Belongs to the cytochrome P450 family.</text>
</comment>
<keyword evidence="7 9" id="KW-0503">Monooxygenase</keyword>
<keyword evidence="10" id="KW-0472">Membrane</keyword>
<dbReference type="AlphaFoldDB" id="A0AA88AEH8"/>
<feature type="transmembrane region" description="Helical" evidence="10">
    <location>
        <begin position="12"/>
        <end position="36"/>
    </location>
</feature>
<evidence type="ECO:0000256" key="2">
    <source>
        <dbReference type="ARBA" id="ARBA00010617"/>
    </source>
</evidence>
<dbReference type="SUPFAM" id="SSF48264">
    <property type="entry name" value="Cytochrome P450"/>
    <property type="match status" value="1"/>
</dbReference>
<dbReference type="FunFam" id="1.10.630.10:FF:000126">
    <property type="entry name" value="Predicted protein"/>
    <property type="match status" value="1"/>
</dbReference>
<evidence type="ECO:0000313" key="12">
    <source>
        <dbReference type="Proteomes" id="UP001187192"/>
    </source>
</evidence>
<keyword evidence="10" id="KW-0812">Transmembrane</keyword>
<name>A0AA88AEH8_FICCA</name>
<accession>A0AA88AEH8</accession>
<reference evidence="11" key="1">
    <citation type="submission" date="2023-07" db="EMBL/GenBank/DDBJ databases">
        <title>draft genome sequence of fig (Ficus carica).</title>
        <authorList>
            <person name="Takahashi T."/>
            <person name="Nishimura K."/>
        </authorList>
    </citation>
    <scope>NUCLEOTIDE SEQUENCE</scope>
</reference>
<dbReference type="Gene3D" id="1.10.630.10">
    <property type="entry name" value="Cytochrome P450"/>
    <property type="match status" value="1"/>
</dbReference>
<dbReference type="GO" id="GO:0016705">
    <property type="term" value="F:oxidoreductase activity, acting on paired donors, with incorporation or reduction of molecular oxygen"/>
    <property type="evidence" value="ECO:0007669"/>
    <property type="project" value="InterPro"/>
</dbReference>
<evidence type="ECO:0008006" key="13">
    <source>
        <dbReference type="Google" id="ProtNLM"/>
    </source>
</evidence>
<dbReference type="Proteomes" id="UP001187192">
    <property type="component" value="Unassembled WGS sequence"/>
</dbReference>
<evidence type="ECO:0000256" key="4">
    <source>
        <dbReference type="ARBA" id="ARBA00022723"/>
    </source>
</evidence>
<evidence type="ECO:0000256" key="1">
    <source>
        <dbReference type="ARBA" id="ARBA00001971"/>
    </source>
</evidence>
<protein>
    <recommendedName>
        <fullName evidence="13">Cytochrome P450</fullName>
    </recommendedName>
</protein>
<gene>
    <name evidence="11" type="ORF">TIFTF001_022425</name>
</gene>
<evidence type="ECO:0000256" key="7">
    <source>
        <dbReference type="ARBA" id="ARBA00023033"/>
    </source>
</evidence>
<keyword evidence="5 9" id="KW-0560">Oxidoreductase</keyword>
<organism evidence="11 12">
    <name type="scientific">Ficus carica</name>
    <name type="common">Common fig</name>
    <dbReference type="NCBI Taxonomy" id="3494"/>
    <lineage>
        <taxon>Eukaryota</taxon>
        <taxon>Viridiplantae</taxon>
        <taxon>Streptophyta</taxon>
        <taxon>Embryophyta</taxon>
        <taxon>Tracheophyta</taxon>
        <taxon>Spermatophyta</taxon>
        <taxon>Magnoliopsida</taxon>
        <taxon>eudicotyledons</taxon>
        <taxon>Gunneridae</taxon>
        <taxon>Pentapetalae</taxon>
        <taxon>rosids</taxon>
        <taxon>fabids</taxon>
        <taxon>Rosales</taxon>
        <taxon>Moraceae</taxon>
        <taxon>Ficeae</taxon>
        <taxon>Ficus</taxon>
    </lineage>
</organism>
<dbReference type="PANTHER" id="PTHR47951">
    <property type="entry name" value="OS08G0547900 PROTEIN"/>
    <property type="match status" value="1"/>
</dbReference>
<evidence type="ECO:0000256" key="5">
    <source>
        <dbReference type="ARBA" id="ARBA00023002"/>
    </source>
</evidence>
<evidence type="ECO:0000256" key="8">
    <source>
        <dbReference type="PIRSR" id="PIRSR602401-1"/>
    </source>
</evidence>
<keyword evidence="3 8" id="KW-0349">Heme</keyword>
<dbReference type="PRINTS" id="PR00385">
    <property type="entry name" value="P450"/>
</dbReference>
<proteinExistence type="inferred from homology"/>
<dbReference type="InterPro" id="IPR002401">
    <property type="entry name" value="Cyt_P450_E_grp-I"/>
</dbReference>
<dbReference type="InterPro" id="IPR036396">
    <property type="entry name" value="Cyt_P450_sf"/>
</dbReference>
<evidence type="ECO:0000313" key="11">
    <source>
        <dbReference type="EMBL" id="GMN53283.1"/>
    </source>
</evidence>
<evidence type="ECO:0000256" key="3">
    <source>
        <dbReference type="ARBA" id="ARBA00022617"/>
    </source>
</evidence>
<evidence type="ECO:0000256" key="6">
    <source>
        <dbReference type="ARBA" id="ARBA00023004"/>
    </source>
</evidence>
<keyword evidence="6 8" id="KW-0408">Iron</keyword>
<dbReference type="InterPro" id="IPR001128">
    <property type="entry name" value="Cyt_P450"/>
</dbReference>